<proteinExistence type="predicted"/>
<feature type="compositionally biased region" description="Polar residues" evidence="1">
    <location>
        <begin position="7"/>
        <end position="17"/>
    </location>
</feature>
<evidence type="ECO:0000313" key="4">
    <source>
        <dbReference type="Proteomes" id="UP001501777"/>
    </source>
</evidence>
<dbReference type="EMBL" id="BAAASG010000017">
    <property type="protein sequence ID" value="GAA2511587.1"/>
    <property type="molecule type" value="Genomic_DNA"/>
</dbReference>
<name>A0ABP6AAL3_STRLO</name>
<evidence type="ECO:0000259" key="2">
    <source>
        <dbReference type="Pfam" id="PF04149"/>
    </source>
</evidence>
<organism evidence="3 4">
    <name type="scientific">Streptomyces longisporus</name>
    <dbReference type="NCBI Taxonomy" id="1948"/>
    <lineage>
        <taxon>Bacteria</taxon>
        <taxon>Bacillati</taxon>
        <taxon>Actinomycetota</taxon>
        <taxon>Actinomycetes</taxon>
        <taxon>Kitasatosporales</taxon>
        <taxon>Streptomycetaceae</taxon>
        <taxon>Streptomyces</taxon>
    </lineage>
</organism>
<dbReference type="Pfam" id="PF04149">
    <property type="entry name" value="DUF397"/>
    <property type="match status" value="1"/>
</dbReference>
<dbReference type="Proteomes" id="UP001501777">
    <property type="component" value="Unassembled WGS sequence"/>
</dbReference>
<gene>
    <name evidence="3" type="ORF">GCM10010276_68340</name>
</gene>
<accession>A0ABP6AAL3</accession>
<evidence type="ECO:0000256" key="1">
    <source>
        <dbReference type="SAM" id="MobiDB-lite"/>
    </source>
</evidence>
<evidence type="ECO:0000313" key="3">
    <source>
        <dbReference type="EMBL" id="GAA2511587.1"/>
    </source>
</evidence>
<comment type="caution">
    <text evidence="3">The sequence shown here is derived from an EMBL/GenBank/DDBJ whole genome shotgun (WGS) entry which is preliminary data.</text>
</comment>
<feature type="domain" description="DUF397" evidence="2">
    <location>
        <begin position="10"/>
        <end position="63"/>
    </location>
</feature>
<dbReference type="InterPro" id="IPR007278">
    <property type="entry name" value="DUF397"/>
</dbReference>
<feature type="region of interest" description="Disordered" evidence="1">
    <location>
        <begin position="1"/>
        <end position="22"/>
    </location>
</feature>
<protein>
    <submittedName>
        <fullName evidence="3">DUF397 domain-containing protein</fullName>
    </submittedName>
</protein>
<keyword evidence="4" id="KW-1185">Reference proteome</keyword>
<reference evidence="4" key="1">
    <citation type="journal article" date="2019" name="Int. J. Syst. Evol. Microbiol.">
        <title>The Global Catalogue of Microorganisms (GCM) 10K type strain sequencing project: providing services to taxonomists for standard genome sequencing and annotation.</title>
        <authorList>
            <consortium name="The Broad Institute Genomics Platform"/>
            <consortium name="The Broad Institute Genome Sequencing Center for Infectious Disease"/>
            <person name="Wu L."/>
            <person name="Ma J."/>
        </authorList>
    </citation>
    <scope>NUCLEOTIDE SEQUENCE [LARGE SCALE GENOMIC DNA]</scope>
    <source>
        <strain evidence="4">JCM 4395</strain>
    </source>
</reference>
<sequence>MRRAVTTPENWQKSSFSGGADGNNCVEVANFHSRVAIRDSKIPTWGTLSFPAGAFTAFISDLKANPGRDLQGP</sequence>